<evidence type="ECO:0000259" key="4">
    <source>
        <dbReference type="Pfam" id="PF07687"/>
    </source>
</evidence>
<dbReference type="GO" id="GO:0006526">
    <property type="term" value="P:L-arginine biosynthetic process"/>
    <property type="evidence" value="ECO:0007669"/>
    <property type="project" value="TreeGrafter"/>
</dbReference>
<gene>
    <name evidence="5" type="primary">argE_2</name>
    <name evidence="5" type="ORF">Fuma_06235</name>
</gene>
<protein>
    <submittedName>
        <fullName evidence="5">Acetylornithine deacetylase</fullName>
        <ecNumber evidence="5">3.5.1.16</ecNumber>
    </submittedName>
</protein>
<name>A0A1P8WR79_9PLAN</name>
<dbReference type="OrthoDB" id="9792335at2"/>
<dbReference type="Pfam" id="PF07687">
    <property type="entry name" value="M20_dimer"/>
    <property type="match status" value="1"/>
</dbReference>
<sequence>MHSVSLLSELIAFPSVSRVSNVEVSRWAETQLEALGFQTEWLEYRDEQGITKACVSGRLGPDNGRGMAYFCHTDVVPVTSWSFPKSGPWEPLQDDGKLYGRGSCDMKGSLACMLAAVAAIDPQKLTHPIYIVCTADEEVGLVGAAKIVAESAMYREIVERQCRAIIGEPTLLNVVHAHKGGQGATVTAEGVAAHSSSDKGLNANFVMIPFLAELNEFREEIKGNPDFEDDRFEPPTISMNIGINDNNAALNITAPKSVCTICLRTMPGIDVDKITQRLEAMAVRHNVKIEWSYATKPLFTDPESDYVQELLTVTGTKASQTVAYGTDGSCFQELQDIVVLGPGDIRQAHTDDEWISLEQLQAGTDLYRTLAERWCCE</sequence>
<dbReference type="KEGG" id="fmr:Fuma_06235"/>
<dbReference type="Pfam" id="PF01546">
    <property type="entry name" value="Peptidase_M20"/>
    <property type="match status" value="1"/>
</dbReference>
<dbReference type="Gene3D" id="3.40.630.10">
    <property type="entry name" value="Zn peptidases"/>
    <property type="match status" value="1"/>
</dbReference>
<dbReference type="GO" id="GO:0008777">
    <property type="term" value="F:acetylornithine deacetylase activity"/>
    <property type="evidence" value="ECO:0007669"/>
    <property type="project" value="UniProtKB-EC"/>
</dbReference>
<dbReference type="STRING" id="1891926.Fuma_06235"/>
<evidence type="ECO:0000256" key="2">
    <source>
        <dbReference type="ARBA" id="ARBA00022801"/>
    </source>
</evidence>
<evidence type="ECO:0000313" key="6">
    <source>
        <dbReference type="Proteomes" id="UP000187735"/>
    </source>
</evidence>
<keyword evidence="6" id="KW-1185">Reference proteome</keyword>
<keyword evidence="2 5" id="KW-0378">Hydrolase</keyword>
<dbReference type="RefSeq" id="WP_083732672.1">
    <property type="nucleotide sequence ID" value="NZ_CP017641.1"/>
</dbReference>
<reference evidence="5 6" key="1">
    <citation type="journal article" date="2016" name="Front. Microbiol.">
        <title>Fuerstia marisgermanicae gen. nov., sp. nov., an Unusual Member of the Phylum Planctomycetes from the German Wadden Sea.</title>
        <authorList>
            <person name="Kohn T."/>
            <person name="Heuer A."/>
            <person name="Jogler M."/>
            <person name="Vollmers J."/>
            <person name="Boedeker C."/>
            <person name="Bunk B."/>
            <person name="Rast P."/>
            <person name="Borchert D."/>
            <person name="Glockner I."/>
            <person name="Freese H.M."/>
            <person name="Klenk H.P."/>
            <person name="Overmann J."/>
            <person name="Kaster A.K."/>
            <person name="Rohde M."/>
            <person name="Wiegand S."/>
            <person name="Jogler C."/>
        </authorList>
    </citation>
    <scope>NUCLEOTIDE SEQUENCE [LARGE SCALE GENOMIC DNA]</scope>
    <source>
        <strain evidence="5 6">NH11</strain>
    </source>
</reference>
<dbReference type="Gene3D" id="3.30.70.360">
    <property type="match status" value="1"/>
</dbReference>
<dbReference type="InterPro" id="IPR002933">
    <property type="entry name" value="Peptidase_M20"/>
</dbReference>
<dbReference type="SUPFAM" id="SSF53187">
    <property type="entry name" value="Zn-dependent exopeptidases"/>
    <property type="match status" value="1"/>
</dbReference>
<dbReference type="InterPro" id="IPR050072">
    <property type="entry name" value="Peptidase_M20A"/>
</dbReference>
<evidence type="ECO:0000313" key="5">
    <source>
        <dbReference type="EMBL" id="APZ96566.1"/>
    </source>
</evidence>
<proteinExistence type="predicted"/>
<evidence type="ECO:0000256" key="1">
    <source>
        <dbReference type="ARBA" id="ARBA00022723"/>
    </source>
</evidence>
<dbReference type="EMBL" id="CP017641">
    <property type="protein sequence ID" value="APZ96566.1"/>
    <property type="molecule type" value="Genomic_DNA"/>
</dbReference>
<dbReference type="EC" id="3.5.1.16" evidence="5"/>
<organism evidence="5 6">
    <name type="scientific">Fuerstiella marisgermanici</name>
    <dbReference type="NCBI Taxonomy" id="1891926"/>
    <lineage>
        <taxon>Bacteria</taxon>
        <taxon>Pseudomonadati</taxon>
        <taxon>Planctomycetota</taxon>
        <taxon>Planctomycetia</taxon>
        <taxon>Planctomycetales</taxon>
        <taxon>Planctomycetaceae</taxon>
        <taxon>Fuerstiella</taxon>
    </lineage>
</organism>
<keyword evidence="3" id="KW-0170">Cobalt</keyword>
<dbReference type="Proteomes" id="UP000187735">
    <property type="component" value="Chromosome"/>
</dbReference>
<dbReference type="PANTHER" id="PTHR43808:SF31">
    <property type="entry name" value="N-ACETYL-L-CITRULLINE DEACETYLASE"/>
    <property type="match status" value="1"/>
</dbReference>
<dbReference type="AlphaFoldDB" id="A0A1P8WR79"/>
<evidence type="ECO:0000256" key="3">
    <source>
        <dbReference type="ARBA" id="ARBA00023285"/>
    </source>
</evidence>
<dbReference type="InterPro" id="IPR036264">
    <property type="entry name" value="Bact_exopeptidase_dim_dom"/>
</dbReference>
<accession>A0A1P8WR79</accession>
<keyword evidence="1" id="KW-0479">Metal-binding</keyword>
<dbReference type="PANTHER" id="PTHR43808">
    <property type="entry name" value="ACETYLORNITHINE DEACETYLASE"/>
    <property type="match status" value="1"/>
</dbReference>
<dbReference type="SUPFAM" id="SSF55031">
    <property type="entry name" value="Bacterial exopeptidase dimerisation domain"/>
    <property type="match status" value="1"/>
</dbReference>
<feature type="domain" description="Peptidase M20 dimerisation" evidence="4">
    <location>
        <begin position="177"/>
        <end position="288"/>
    </location>
</feature>
<dbReference type="CDD" id="cd03894">
    <property type="entry name" value="M20_ArgE"/>
    <property type="match status" value="1"/>
</dbReference>
<dbReference type="GO" id="GO:0046872">
    <property type="term" value="F:metal ion binding"/>
    <property type="evidence" value="ECO:0007669"/>
    <property type="project" value="UniProtKB-KW"/>
</dbReference>
<dbReference type="InterPro" id="IPR011650">
    <property type="entry name" value="Peptidase_M20_dimer"/>
</dbReference>